<proteinExistence type="predicted"/>
<name>A0A5N5GJZ3_9ROSA</name>
<evidence type="ECO:0000256" key="2">
    <source>
        <dbReference type="PROSITE-ProRule" id="PRU00708"/>
    </source>
</evidence>
<evidence type="ECO:0000256" key="1">
    <source>
        <dbReference type="ARBA" id="ARBA00022737"/>
    </source>
</evidence>
<comment type="caution">
    <text evidence="4">The sequence shown here is derived from an EMBL/GenBank/DDBJ whole genome shotgun (WGS) entry which is preliminary data.</text>
</comment>
<accession>A0A5N5GJZ3</accession>
<organism evidence="4 5">
    <name type="scientific">Pyrus ussuriensis x Pyrus communis</name>
    <dbReference type="NCBI Taxonomy" id="2448454"/>
    <lineage>
        <taxon>Eukaryota</taxon>
        <taxon>Viridiplantae</taxon>
        <taxon>Streptophyta</taxon>
        <taxon>Embryophyta</taxon>
        <taxon>Tracheophyta</taxon>
        <taxon>Spermatophyta</taxon>
        <taxon>Magnoliopsida</taxon>
        <taxon>eudicotyledons</taxon>
        <taxon>Gunneridae</taxon>
        <taxon>Pentapetalae</taxon>
        <taxon>rosids</taxon>
        <taxon>fabids</taxon>
        <taxon>Rosales</taxon>
        <taxon>Rosaceae</taxon>
        <taxon>Amygdaloideae</taxon>
        <taxon>Maleae</taxon>
        <taxon>Pyrus</taxon>
    </lineage>
</organism>
<dbReference type="GO" id="GO:0003723">
    <property type="term" value="F:RNA binding"/>
    <property type="evidence" value="ECO:0007669"/>
    <property type="project" value="InterPro"/>
</dbReference>
<dbReference type="Pfam" id="PF01535">
    <property type="entry name" value="PPR"/>
    <property type="match status" value="1"/>
</dbReference>
<keyword evidence="5" id="KW-1185">Reference proteome</keyword>
<sequence length="312" mass="35021">MSLPAYTATPIQLPQLPKQPPPLLPLLNPSQPTSPNPNHYRKHSVALERTKTAIEPTVSWTSSIFHRCRNGQLAEAVAHFIQMRQAGIEPNHVTFVTLLSGYYVTRIAVIAACADLGTLGLGLWINRFVMKQDFKDNVRITLDFFNLMQKEGFKPDGGVSFTGALTVCSHAGLVDEGLHYFDNMKRVHRITPRIEHYVLEDALSVIENMPMKPNEVVLGSWLAACRTIGNISLAERLMKDGANKLLSFELKLCGYVLENFVTESYEYTFATTCEAPKSVLSIYNFGSDFVHPCSTFANLFIYFSPDFFYSIQ</sequence>
<dbReference type="PANTHER" id="PTHR47926">
    <property type="entry name" value="PENTATRICOPEPTIDE REPEAT-CONTAINING PROTEIN"/>
    <property type="match status" value="1"/>
</dbReference>
<dbReference type="GO" id="GO:0009451">
    <property type="term" value="P:RNA modification"/>
    <property type="evidence" value="ECO:0007669"/>
    <property type="project" value="InterPro"/>
</dbReference>
<keyword evidence="1" id="KW-0677">Repeat</keyword>
<dbReference type="PANTHER" id="PTHR47926:SF510">
    <property type="entry name" value="PENTATRICOPEPTIDE REPEAT-CONTAINING PROTEIN"/>
    <property type="match status" value="1"/>
</dbReference>
<evidence type="ECO:0008006" key="6">
    <source>
        <dbReference type="Google" id="ProtNLM"/>
    </source>
</evidence>
<dbReference type="Pfam" id="PF13041">
    <property type="entry name" value="PPR_2"/>
    <property type="match status" value="1"/>
</dbReference>
<feature type="transmembrane region" description="Helical" evidence="3">
    <location>
        <begin position="103"/>
        <end position="125"/>
    </location>
</feature>
<keyword evidence="3" id="KW-1133">Transmembrane helix</keyword>
<gene>
    <name evidence="4" type="ORF">D8674_021751</name>
</gene>
<dbReference type="PROSITE" id="PS51375">
    <property type="entry name" value="PPR"/>
    <property type="match status" value="1"/>
</dbReference>
<protein>
    <recommendedName>
        <fullName evidence="6">Pentatricopeptide repeat-containing protein</fullName>
    </recommendedName>
</protein>
<keyword evidence="3" id="KW-0812">Transmembrane</keyword>
<feature type="repeat" description="PPR" evidence="2">
    <location>
        <begin position="56"/>
        <end position="90"/>
    </location>
</feature>
<dbReference type="Gene3D" id="1.25.40.10">
    <property type="entry name" value="Tetratricopeptide repeat domain"/>
    <property type="match status" value="2"/>
</dbReference>
<evidence type="ECO:0000256" key="3">
    <source>
        <dbReference type="SAM" id="Phobius"/>
    </source>
</evidence>
<evidence type="ECO:0000313" key="5">
    <source>
        <dbReference type="Proteomes" id="UP000327157"/>
    </source>
</evidence>
<dbReference type="AlphaFoldDB" id="A0A5N5GJZ3"/>
<dbReference type="InterPro" id="IPR046960">
    <property type="entry name" value="PPR_At4g14850-like_plant"/>
</dbReference>
<dbReference type="Proteomes" id="UP000327157">
    <property type="component" value="Chromosome 3"/>
</dbReference>
<reference evidence="4 5" key="1">
    <citation type="submission" date="2019-09" db="EMBL/GenBank/DDBJ databases">
        <authorList>
            <person name="Ou C."/>
        </authorList>
    </citation>
    <scope>NUCLEOTIDE SEQUENCE [LARGE SCALE GENOMIC DNA]</scope>
    <source>
        <strain evidence="4">S2</strain>
        <tissue evidence="4">Leaf</tissue>
    </source>
</reference>
<reference evidence="5" key="2">
    <citation type="submission" date="2019-10" db="EMBL/GenBank/DDBJ databases">
        <title>A de novo genome assembly of a pear dwarfing rootstock.</title>
        <authorList>
            <person name="Wang F."/>
            <person name="Wang J."/>
            <person name="Li S."/>
            <person name="Zhang Y."/>
            <person name="Fang M."/>
            <person name="Ma L."/>
            <person name="Zhao Y."/>
            <person name="Jiang S."/>
        </authorList>
    </citation>
    <scope>NUCLEOTIDE SEQUENCE [LARGE SCALE GENOMIC DNA]</scope>
</reference>
<dbReference type="InterPro" id="IPR002885">
    <property type="entry name" value="PPR_rpt"/>
</dbReference>
<dbReference type="OrthoDB" id="185373at2759"/>
<dbReference type="InterPro" id="IPR011990">
    <property type="entry name" value="TPR-like_helical_dom_sf"/>
</dbReference>
<keyword evidence="3" id="KW-0472">Membrane</keyword>
<evidence type="ECO:0000313" key="4">
    <source>
        <dbReference type="EMBL" id="KAB2615163.1"/>
    </source>
</evidence>
<dbReference type="EMBL" id="SMOL01000402">
    <property type="protein sequence ID" value="KAB2615163.1"/>
    <property type="molecule type" value="Genomic_DNA"/>
</dbReference>
<reference evidence="4 5" key="3">
    <citation type="submission" date="2019-11" db="EMBL/GenBank/DDBJ databases">
        <title>A de novo genome assembly of a pear dwarfing rootstock.</title>
        <authorList>
            <person name="Wang F."/>
            <person name="Wang J."/>
            <person name="Li S."/>
            <person name="Zhang Y."/>
            <person name="Fang M."/>
            <person name="Ma L."/>
            <person name="Zhao Y."/>
            <person name="Jiang S."/>
        </authorList>
    </citation>
    <scope>NUCLEOTIDE SEQUENCE [LARGE SCALE GENOMIC DNA]</scope>
    <source>
        <strain evidence="4">S2</strain>
        <tissue evidence="4">Leaf</tissue>
    </source>
</reference>